<dbReference type="Pfam" id="PF13171">
    <property type="entry name" value="DUF4004"/>
    <property type="match status" value="1"/>
</dbReference>
<protein>
    <submittedName>
        <fullName evidence="1">DUF4004 family protein</fullName>
    </submittedName>
</protein>
<keyword evidence="2" id="KW-1185">Reference proteome</keyword>
<evidence type="ECO:0000313" key="2">
    <source>
        <dbReference type="Proteomes" id="UP001299220"/>
    </source>
</evidence>
<accession>A0ABS9CLX0</accession>
<evidence type="ECO:0000313" key="1">
    <source>
        <dbReference type="EMBL" id="MCF2652130.1"/>
    </source>
</evidence>
<dbReference type="EMBL" id="JAFBIT010000001">
    <property type="protein sequence ID" value="MCF2652130.1"/>
    <property type="molecule type" value="Genomic_DNA"/>
</dbReference>
<dbReference type="Proteomes" id="UP001299220">
    <property type="component" value="Unassembled WGS sequence"/>
</dbReference>
<dbReference type="RefSeq" id="WP_235323150.1">
    <property type="nucleotide sequence ID" value="NZ_JAFBIT010000001.1"/>
</dbReference>
<dbReference type="InterPro" id="IPR025063">
    <property type="entry name" value="DUF4004"/>
</dbReference>
<comment type="caution">
    <text evidence="1">The sequence shown here is derived from an EMBL/GenBank/DDBJ whole genome shotgun (WGS) entry which is preliminary data.</text>
</comment>
<reference evidence="1 2" key="1">
    <citation type="submission" date="2020-12" db="EMBL/GenBank/DDBJ databases">
        <title>Whole genome sequences of gut porcine anaerobes.</title>
        <authorList>
            <person name="Kubasova T."/>
            <person name="Jahodarova E."/>
            <person name="Rychlik I."/>
        </authorList>
    </citation>
    <scope>NUCLEOTIDE SEQUENCE [LARGE SCALE GENOMIC DNA]</scope>
    <source>
        <strain evidence="1 2">An867</strain>
    </source>
</reference>
<gene>
    <name evidence="1" type="ORF">JQM67_05915</name>
</gene>
<name>A0ABS9CLX0_9FIRM</name>
<sequence>MDLISKKELLELTGISYGQLYRWKRERLIPEEWFIKRASFTGQETFFPRSQILPRVQAILNNKDKYSLTELSKMLSPDTAPALIDSTALAQIEEIAPDLLPAILYCFQKESYELFDLALFAAISQAEAALGIQGDERRDVVELCISTAKLRQFDSVLTVFLVGGTYHALMTKADSPLVFDSTIQTGACTVSISEAAAAIKVKYRALFPTL</sequence>
<proteinExistence type="predicted"/>
<organism evidence="1 2">
    <name type="scientific">Anaeromassilibacillus senegalensis</name>
    <dbReference type="NCBI Taxonomy" id="1673717"/>
    <lineage>
        <taxon>Bacteria</taxon>
        <taxon>Bacillati</taxon>
        <taxon>Bacillota</taxon>
        <taxon>Clostridia</taxon>
        <taxon>Eubacteriales</taxon>
        <taxon>Acutalibacteraceae</taxon>
        <taxon>Anaeromassilibacillus</taxon>
    </lineage>
</organism>